<dbReference type="AlphaFoldDB" id="A0A3M2RMA9"/>
<organism evidence="2 3">
    <name type="scientific">Fusarium kuroshium</name>
    <dbReference type="NCBI Taxonomy" id="2010991"/>
    <lineage>
        <taxon>Eukaryota</taxon>
        <taxon>Fungi</taxon>
        <taxon>Dikarya</taxon>
        <taxon>Ascomycota</taxon>
        <taxon>Pezizomycotina</taxon>
        <taxon>Sordariomycetes</taxon>
        <taxon>Hypocreomycetidae</taxon>
        <taxon>Hypocreales</taxon>
        <taxon>Nectriaceae</taxon>
        <taxon>Fusarium</taxon>
        <taxon>Fusarium solani species complex</taxon>
    </lineage>
</organism>
<name>A0A3M2RMA9_9HYPO</name>
<comment type="caution">
    <text evidence="2">The sequence shown here is derived from an EMBL/GenBank/DDBJ whole genome shotgun (WGS) entry which is preliminary data.</text>
</comment>
<gene>
    <name evidence="2" type="ORF">CDV36_013969</name>
</gene>
<feature type="region of interest" description="Disordered" evidence="1">
    <location>
        <begin position="1"/>
        <end position="45"/>
    </location>
</feature>
<protein>
    <submittedName>
        <fullName evidence="2">Uncharacterized protein</fullName>
    </submittedName>
</protein>
<evidence type="ECO:0000256" key="1">
    <source>
        <dbReference type="SAM" id="MobiDB-lite"/>
    </source>
</evidence>
<evidence type="ECO:0000313" key="2">
    <source>
        <dbReference type="EMBL" id="RMJ06438.1"/>
    </source>
</evidence>
<dbReference type="Proteomes" id="UP000277212">
    <property type="component" value="Unassembled WGS sequence"/>
</dbReference>
<feature type="compositionally biased region" description="Polar residues" evidence="1">
    <location>
        <begin position="28"/>
        <end position="44"/>
    </location>
</feature>
<evidence type="ECO:0000313" key="3">
    <source>
        <dbReference type="Proteomes" id="UP000277212"/>
    </source>
</evidence>
<proteinExistence type="predicted"/>
<accession>A0A3M2RMA9</accession>
<reference evidence="2 3" key="1">
    <citation type="submission" date="2017-06" db="EMBL/GenBank/DDBJ databases">
        <title>Comparative genomic analysis of Ambrosia Fusariam Clade fungi.</title>
        <authorList>
            <person name="Stajich J.E."/>
            <person name="Carrillo J."/>
            <person name="Kijimoto T."/>
            <person name="Eskalen A."/>
            <person name="O'Donnell K."/>
            <person name="Kasson M."/>
        </authorList>
    </citation>
    <scope>NUCLEOTIDE SEQUENCE [LARGE SCALE GENOMIC DNA]</scope>
    <source>
        <strain evidence="2">UCR3666</strain>
    </source>
</reference>
<keyword evidence="3" id="KW-1185">Reference proteome</keyword>
<feature type="compositionally biased region" description="Low complexity" evidence="1">
    <location>
        <begin position="14"/>
        <end position="25"/>
    </location>
</feature>
<dbReference type="EMBL" id="NKUJ01000416">
    <property type="protein sequence ID" value="RMJ06438.1"/>
    <property type="molecule type" value="Genomic_DNA"/>
</dbReference>
<sequence length="80" mass="8730">MTRPVLGSPPPVPSRGRGAPGPSRVNPAETQQRPNQTKVNNLPNSFGGHWNFISSTPTYYCVIPLRLPILPSSTPRSFSF</sequence>